<dbReference type="OMA" id="PQSIQXS"/>
<comment type="subcellular location">
    <subcellularLocation>
        <location evidence="1">Nucleus</location>
    </subcellularLocation>
</comment>
<keyword evidence="7" id="KW-1185">Reference proteome</keyword>
<evidence type="ECO:0000256" key="3">
    <source>
        <dbReference type="ARBA" id="ARBA00023242"/>
    </source>
</evidence>
<feature type="compositionally biased region" description="Basic and acidic residues" evidence="5">
    <location>
        <begin position="106"/>
        <end position="122"/>
    </location>
</feature>
<dbReference type="Proteomes" id="UP000264800">
    <property type="component" value="Unplaced"/>
</dbReference>
<dbReference type="PRINTS" id="PR02064">
    <property type="entry name" value="DONSON"/>
</dbReference>
<dbReference type="PANTHER" id="PTHR12972:SF0">
    <property type="entry name" value="PROTEIN DOWNSTREAM NEIGHBOR OF SON"/>
    <property type="match status" value="1"/>
</dbReference>
<reference evidence="6" key="1">
    <citation type="submission" date="2025-08" db="UniProtKB">
        <authorList>
            <consortium name="Ensembl"/>
        </authorList>
    </citation>
    <scope>IDENTIFICATION</scope>
</reference>
<keyword evidence="2" id="KW-0217">Developmental protein</keyword>
<dbReference type="PANTHER" id="PTHR12972">
    <property type="entry name" value="DOWNSTREAM NEIGHBOR OF SON"/>
    <property type="match status" value="1"/>
</dbReference>
<dbReference type="STRING" id="37003.ENSKMAP00000025152"/>
<reference evidence="6" key="2">
    <citation type="submission" date="2025-09" db="UniProtKB">
        <authorList>
            <consortium name="Ensembl"/>
        </authorList>
    </citation>
    <scope>IDENTIFICATION</scope>
</reference>
<feature type="region of interest" description="Disordered" evidence="5">
    <location>
        <begin position="20"/>
        <end position="75"/>
    </location>
</feature>
<keyword evidence="3" id="KW-0539">Nucleus</keyword>
<dbReference type="Ensembl" id="ENSKMAT00000025473.1">
    <property type="protein sequence ID" value="ENSKMAP00000025152.1"/>
    <property type="gene ID" value="ENSKMAG00000018646.1"/>
</dbReference>
<evidence type="ECO:0000313" key="7">
    <source>
        <dbReference type="Proteomes" id="UP000264800"/>
    </source>
</evidence>
<dbReference type="GO" id="GO:0033260">
    <property type="term" value="P:nuclear DNA replication"/>
    <property type="evidence" value="ECO:0007669"/>
    <property type="project" value="TreeGrafter"/>
</dbReference>
<feature type="compositionally biased region" description="Low complexity" evidence="5">
    <location>
        <begin position="134"/>
        <end position="144"/>
    </location>
</feature>
<comment type="similarity">
    <text evidence="4">Belongs to the DONSON family.</text>
</comment>
<accession>A0A3Q3GNV9</accession>
<proteinExistence type="inferred from homology"/>
<dbReference type="InterPro" id="IPR024861">
    <property type="entry name" value="Donson"/>
</dbReference>
<feature type="region of interest" description="Disordered" evidence="5">
    <location>
        <begin position="94"/>
        <end position="144"/>
    </location>
</feature>
<evidence type="ECO:0000313" key="6">
    <source>
        <dbReference type="Ensembl" id="ENSKMAP00000025152.1"/>
    </source>
</evidence>
<dbReference type="GeneTree" id="ENSGT00390000000447"/>
<evidence type="ECO:0000256" key="4">
    <source>
        <dbReference type="ARBA" id="ARBA00025806"/>
    </source>
</evidence>
<organism evidence="6 7">
    <name type="scientific">Kryptolebias marmoratus</name>
    <name type="common">Mangrove killifish</name>
    <name type="synonym">Rivulus marmoratus</name>
    <dbReference type="NCBI Taxonomy" id="37003"/>
    <lineage>
        <taxon>Eukaryota</taxon>
        <taxon>Metazoa</taxon>
        <taxon>Chordata</taxon>
        <taxon>Craniata</taxon>
        <taxon>Vertebrata</taxon>
        <taxon>Euteleostomi</taxon>
        <taxon>Actinopterygii</taxon>
        <taxon>Neopterygii</taxon>
        <taxon>Teleostei</taxon>
        <taxon>Neoteleostei</taxon>
        <taxon>Acanthomorphata</taxon>
        <taxon>Ovalentaria</taxon>
        <taxon>Atherinomorphae</taxon>
        <taxon>Cyprinodontiformes</taxon>
        <taxon>Rivulidae</taxon>
        <taxon>Kryptolebias</taxon>
    </lineage>
</organism>
<protein>
    <submittedName>
        <fullName evidence="6">DNA replication fork stabilization factor DONSON</fullName>
    </submittedName>
</protein>
<feature type="region of interest" description="Disordered" evidence="5">
    <location>
        <begin position="333"/>
        <end position="357"/>
    </location>
</feature>
<evidence type="ECO:0000256" key="1">
    <source>
        <dbReference type="ARBA" id="ARBA00004123"/>
    </source>
</evidence>
<evidence type="ECO:0000256" key="5">
    <source>
        <dbReference type="SAM" id="MobiDB-lite"/>
    </source>
</evidence>
<name>A0A3Q3GNV9_KRYMA</name>
<evidence type="ECO:0000256" key="2">
    <source>
        <dbReference type="ARBA" id="ARBA00022473"/>
    </source>
</evidence>
<dbReference type="AlphaFoldDB" id="A0A3Q3GNV9"/>
<feature type="compositionally biased region" description="Polar residues" evidence="5">
    <location>
        <begin position="28"/>
        <end position="50"/>
    </location>
</feature>
<sequence>MAQEAGYSPSFKLPTEIMRMRRKRARSDSSGSVTDKNFTESLGQSRSSSACMRPFSPGPLFKDQNYSRAGIKRRNPFATIDNTYSPQKKLFIYNENDGSVGPSKTKWTESDGYEDTKAKEQEASPCSDRSTENPQAISPSSIAPPSCTEYPADWSLKTRVLFTSPLSLSWADQPKAQEQALGLSHSCRAQFSTMPLNLQDPRSCSELRCAFQQCLVYWQHPSLSWLSLFPRINAERTFYGKSNPWAHDAELQQSLMRDWSISLSSLFSLLKSGLCPYFYVCSYQFTVLFRAAGLGGSGHINALVSPTTRGLREAMRSEGIEFSLPLVESEKKSREHLEDEEHEEKEKTCCDQEDVENNKDQGDSFLWLKEMGLQDKIRKPDGISIQLQKEAQTTSLDHKPESVVCIEGSHTFNLINFLINCKSLVAATGSQTGLPPTLLAPTAFRGATMNMLKGRTMNVKSQVGSTHQNMSTLEITGTQLAELKV</sequence>
<dbReference type="GO" id="GO:0005634">
    <property type="term" value="C:nucleus"/>
    <property type="evidence" value="ECO:0007669"/>
    <property type="project" value="UniProtKB-SubCell"/>
</dbReference>